<organism evidence="1 2">
    <name type="scientific">Paramecium primaurelia</name>
    <dbReference type="NCBI Taxonomy" id="5886"/>
    <lineage>
        <taxon>Eukaryota</taxon>
        <taxon>Sar</taxon>
        <taxon>Alveolata</taxon>
        <taxon>Ciliophora</taxon>
        <taxon>Intramacronucleata</taxon>
        <taxon>Oligohymenophorea</taxon>
        <taxon>Peniculida</taxon>
        <taxon>Parameciidae</taxon>
        <taxon>Paramecium</taxon>
    </lineage>
</organism>
<dbReference type="CDD" id="cd00198">
    <property type="entry name" value="vWFA"/>
    <property type="match status" value="1"/>
</dbReference>
<protein>
    <recommendedName>
        <fullName evidence="3">VWFA domain-containing protein</fullName>
    </recommendedName>
</protein>
<gene>
    <name evidence="1" type="ORF">PPRIM_AZ9-3.1.T0890169</name>
</gene>
<sequence>MFQEVSLNYFKVPSSKYEETQLLAILDCSGSMYNYWQYVAKYYNEIRSKVKLHCAITFDTKVKSIPQADLTNNINTYGGGGTNITVAFLELNKLLYSLKQKKNVTVLFVSDGQGEFSKELIDKTRPAIENLNFICIGVGKNFPTFISMNLRELYHNGDRSIPPLFLVDISDQGIDSIDKRFQIEMLSAAEYMKHQKPIKISPCYQFPWDQITELVWPDSWVSFYSDELETENGKLQKIEVKGEQIGLIAGYWLQNLQLMSLRKKVAQEAQIALTELNKFIFGKKLTFLERVQEQKSALNQIIQELKFLASAQTLQELDEATAAQRLKIGTQIGKYHNKALKFAGVSVEAFQTYKQEFITMIEKTKFVNYDFPVSILSLQNQVDILTDPDLIEGVKNCETQYHLVQSLPIIGYALYVKRSDQSRINPYTVEVLNIAKINKYIDSLAIIDSPNHEVEFNIGDNEKEKFNCLVPLYQHEILIPFLRSSIFHIQMTFVLMENADTCFENAYAALLGNTLLYMICQEENQWKYEMIELINSSFMLAYSDSAKIKYHMDHLLSDPIGTMADENLQTKTQCEDLSKTILMLNQIKNNFKQDQFKMIIQRLVIEAICRITRNHQLFKTVMEVDLQLENEIINKIKSQFTIEELDNIQDFQILKQKIEDKIKTLNIDFNTLICKMEFNKPQFLQIINEQKFNIKTLQSIYRYFLNEELPEELFIIATYHSRIEKSYDRSKKEVEWSLNKIFNELLIEDQIKEKQKSISQTVFDQLKNQCNYLKINNKNKNKNKVQGNRIPRVERRRIRKQKLREQKLLQQQAFQQQQP</sequence>
<dbReference type="OMA" id="MENADTC"/>
<keyword evidence="2" id="KW-1185">Reference proteome</keyword>
<proteinExistence type="predicted"/>
<dbReference type="AlphaFoldDB" id="A0A8S1NXP4"/>
<evidence type="ECO:0000313" key="1">
    <source>
        <dbReference type="EMBL" id="CAD8092004.1"/>
    </source>
</evidence>
<accession>A0A8S1NXP4</accession>
<dbReference type="InterPro" id="IPR008912">
    <property type="entry name" value="Uncharacterised_CoxE"/>
</dbReference>
<reference evidence="1" key="1">
    <citation type="submission" date="2021-01" db="EMBL/GenBank/DDBJ databases">
        <authorList>
            <consortium name="Genoscope - CEA"/>
            <person name="William W."/>
        </authorList>
    </citation>
    <scope>NUCLEOTIDE SEQUENCE</scope>
</reference>
<evidence type="ECO:0008006" key="3">
    <source>
        <dbReference type="Google" id="ProtNLM"/>
    </source>
</evidence>
<dbReference type="Proteomes" id="UP000688137">
    <property type="component" value="Unassembled WGS sequence"/>
</dbReference>
<name>A0A8S1NXP4_PARPR</name>
<dbReference type="Pfam" id="PF05762">
    <property type="entry name" value="VWA_CoxE"/>
    <property type="match status" value="1"/>
</dbReference>
<comment type="caution">
    <text evidence="1">The sequence shown here is derived from an EMBL/GenBank/DDBJ whole genome shotgun (WGS) entry which is preliminary data.</text>
</comment>
<evidence type="ECO:0000313" key="2">
    <source>
        <dbReference type="Proteomes" id="UP000688137"/>
    </source>
</evidence>
<dbReference type="EMBL" id="CAJJDM010000092">
    <property type="protein sequence ID" value="CAD8092004.1"/>
    <property type="molecule type" value="Genomic_DNA"/>
</dbReference>